<organism evidence="2">
    <name type="scientific">Salmonella enterica</name>
    <name type="common">Salmonella choleraesuis</name>
    <dbReference type="NCBI Taxonomy" id="28901"/>
    <lineage>
        <taxon>Bacteria</taxon>
        <taxon>Pseudomonadati</taxon>
        <taxon>Pseudomonadota</taxon>
        <taxon>Gammaproteobacteria</taxon>
        <taxon>Enterobacterales</taxon>
        <taxon>Enterobacteriaceae</taxon>
        <taxon>Salmonella</taxon>
    </lineage>
</organism>
<name>A0A5U0R7P6_SALER</name>
<protein>
    <submittedName>
        <fullName evidence="2">Uncharacterized protein</fullName>
    </submittedName>
</protein>
<dbReference type="EMBL" id="AAGISO010000046">
    <property type="protein sequence ID" value="EBO5051110.1"/>
    <property type="molecule type" value="Genomic_DNA"/>
</dbReference>
<proteinExistence type="predicted"/>
<evidence type="ECO:0000313" key="2">
    <source>
        <dbReference type="EMBL" id="EBO5051110.1"/>
    </source>
</evidence>
<comment type="caution">
    <text evidence="2">The sequence shown here is derived from an EMBL/GenBank/DDBJ whole genome shotgun (WGS) entry which is preliminary data.</text>
</comment>
<dbReference type="RefSeq" id="WP_105629644.1">
    <property type="nucleotide sequence ID" value="NZ_JASBEQ010000015.1"/>
</dbReference>
<dbReference type="AlphaFoldDB" id="A0A5U0R7P6"/>
<reference evidence="2" key="1">
    <citation type="submission" date="2018-06" db="EMBL/GenBank/DDBJ databases">
        <authorList>
            <consortium name="PulseNet: The National Subtyping Network for Foodborne Disease Surveillance"/>
            <person name="Tarr C.L."/>
            <person name="Trees E."/>
            <person name="Katz L.S."/>
            <person name="Carleton-Romer H.A."/>
            <person name="Stroika S."/>
            <person name="Kucerova Z."/>
            <person name="Roache K.F."/>
            <person name="Sabol A.L."/>
            <person name="Besser J."/>
            <person name="Gerner-Smidt P."/>
        </authorList>
    </citation>
    <scope>NUCLEOTIDE SEQUENCE</scope>
    <source>
        <strain evidence="2">PNUSAS043452</strain>
    </source>
</reference>
<sequence length="148" mass="16421">MQFKVVRYRNKTLGGITVEGNTVQCLRLMPERTAKGNRRQKVICTIDRWAAELPPEALELLTEAEQAEWVEWKARHDEAQRRKQLAEALETVTGTMEAAAAAVREKAGKPANAAALWAAIEALSGALERAGFGKNKRPRGRPRKETTG</sequence>
<accession>A0A5U0R7P6</accession>
<evidence type="ECO:0000256" key="1">
    <source>
        <dbReference type="SAM" id="MobiDB-lite"/>
    </source>
</evidence>
<feature type="region of interest" description="Disordered" evidence="1">
    <location>
        <begin position="129"/>
        <end position="148"/>
    </location>
</feature>
<gene>
    <name evidence="2" type="ORF">DPG31_22805</name>
</gene>